<evidence type="ECO:0000256" key="2">
    <source>
        <dbReference type="SAM" id="MobiDB-lite"/>
    </source>
</evidence>
<dbReference type="InterPro" id="IPR050708">
    <property type="entry name" value="T6SS_VgrG/RHS"/>
</dbReference>
<feature type="domain" description="Teneurin-like YD-shell" evidence="3">
    <location>
        <begin position="4"/>
        <end position="79"/>
    </location>
</feature>
<feature type="region of interest" description="Disordered" evidence="2">
    <location>
        <begin position="225"/>
        <end position="266"/>
    </location>
</feature>
<dbReference type="PANTHER" id="PTHR32305">
    <property type="match status" value="1"/>
</dbReference>
<dbReference type="Gene3D" id="2.180.10.10">
    <property type="entry name" value="RHS repeat-associated core"/>
    <property type="match status" value="1"/>
</dbReference>
<keyword evidence="1" id="KW-0677">Repeat</keyword>
<dbReference type="EMBL" id="JACOGA010000038">
    <property type="protein sequence ID" value="MBC3876115.1"/>
    <property type="molecule type" value="Genomic_DNA"/>
</dbReference>
<evidence type="ECO:0000313" key="5">
    <source>
        <dbReference type="Proteomes" id="UP000624279"/>
    </source>
</evidence>
<dbReference type="InterPro" id="IPR056823">
    <property type="entry name" value="TEN-like_YD-shell"/>
</dbReference>
<dbReference type="InterPro" id="IPR022385">
    <property type="entry name" value="Rhs_assc_core"/>
</dbReference>
<organism evidence="4 5">
    <name type="scientific">Undibacterium flavidum</name>
    <dbReference type="NCBI Taxonomy" id="2762297"/>
    <lineage>
        <taxon>Bacteria</taxon>
        <taxon>Pseudomonadati</taxon>
        <taxon>Pseudomonadota</taxon>
        <taxon>Betaproteobacteria</taxon>
        <taxon>Burkholderiales</taxon>
        <taxon>Oxalobacteraceae</taxon>
        <taxon>Undibacterium</taxon>
    </lineage>
</organism>
<proteinExistence type="predicted"/>
<accession>A0ABR6YHQ0</accession>
<dbReference type="PANTHER" id="PTHR32305:SF15">
    <property type="entry name" value="PROTEIN RHSA-RELATED"/>
    <property type="match status" value="1"/>
</dbReference>
<evidence type="ECO:0000256" key="1">
    <source>
        <dbReference type="ARBA" id="ARBA00022737"/>
    </source>
</evidence>
<dbReference type="Pfam" id="PF25023">
    <property type="entry name" value="TEN_YD-shell"/>
    <property type="match status" value="1"/>
</dbReference>
<evidence type="ECO:0000313" key="4">
    <source>
        <dbReference type="EMBL" id="MBC3876115.1"/>
    </source>
</evidence>
<dbReference type="NCBIfam" id="TIGR03696">
    <property type="entry name" value="Rhs_assc_core"/>
    <property type="match status" value="1"/>
</dbReference>
<sequence length="418" mass="45684">MTATTDNSGQLKSETVYDAFGNIVSRSGTSANKFGYTGHQMDQETGLIYFQARYYDPQTGRFITQDPYEGDWNTPLSLHHYLYAYGNPTTYVDLHGYSPQDPNDNWNITSRNPVTAIAPIPVCLPPVCTIAPMPIVTPGGSNGGSIGGAITRGWDNLTSNIKSISNKIFGDAPASVSGASASARPKPAEYRISPEEMARWQEDWAKKDAQSAGLKKATTPFVITEGDQGKLEGKPIEPIKGPSHTGQTKPRPQSRPILEGKPIHRPDISPLITPIDQQEGNGIIGTPIAEQDFKSHIIAKDRRIANQVSGSDREKRVQGKLEAAFPNADVQRERLLRNADNTKAVDPVTGEGRRIDHAVIENGVVIYLIETTSKTSDKAAQTEKEINIRSEGGTFIRDKRTGKLIDVSNVPTRIIRVK</sequence>
<name>A0ABR6YHQ0_9BURK</name>
<keyword evidence="5" id="KW-1185">Reference proteome</keyword>
<dbReference type="Proteomes" id="UP000624279">
    <property type="component" value="Unassembled WGS sequence"/>
</dbReference>
<feature type="compositionally biased region" description="Basic and acidic residues" evidence="2">
    <location>
        <begin position="227"/>
        <end position="237"/>
    </location>
</feature>
<protein>
    <recommendedName>
        <fullName evidence="3">Teneurin-like YD-shell domain-containing protein</fullName>
    </recommendedName>
</protein>
<reference evidence="4 5" key="1">
    <citation type="submission" date="2020-08" db="EMBL/GenBank/DDBJ databases">
        <title>Novel species isolated from subtropical streams in China.</title>
        <authorList>
            <person name="Lu H."/>
        </authorList>
    </citation>
    <scope>NUCLEOTIDE SEQUENCE [LARGE SCALE GENOMIC DNA]</scope>
    <source>
        <strain evidence="4 5">LX15W</strain>
    </source>
</reference>
<evidence type="ECO:0000259" key="3">
    <source>
        <dbReference type="Pfam" id="PF25023"/>
    </source>
</evidence>
<gene>
    <name evidence="4" type="ORF">H8K55_21210</name>
</gene>
<comment type="caution">
    <text evidence="4">The sequence shown here is derived from an EMBL/GenBank/DDBJ whole genome shotgun (WGS) entry which is preliminary data.</text>
</comment>